<gene>
    <name evidence="10" type="primary">glnQ_2</name>
    <name evidence="10" type="ORF">NCTC13354_01627</name>
</gene>
<evidence type="ECO:0000256" key="8">
    <source>
        <dbReference type="ARBA" id="ARBA00023136"/>
    </source>
</evidence>
<dbReference type="InterPro" id="IPR003439">
    <property type="entry name" value="ABC_transporter-like_ATP-bd"/>
</dbReference>
<dbReference type="EMBL" id="LR134476">
    <property type="protein sequence ID" value="VEI13901.1"/>
    <property type="molecule type" value="Genomic_DNA"/>
</dbReference>
<dbReference type="PANTHER" id="PTHR43166:SF9">
    <property type="entry name" value="GLUTAMATE_ASPARTATE IMPORT ATP-BINDING PROTEIN GLTL"/>
    <property type="match status" value="1"/>
</dbReference>
<name>A0A3S4VBL4_9ACTO</name>
<dbReference type="InterPro" id="IPR050086">
    <property type="entry name" value="MetN_ABC_transporter-like"/>
</dbReference>
<dbReference type="InterPro" id="IPR017871">
    <property type="entry name" value="ABC_transporter-like_CS"/>
</dbReference>
<keyword evidence="3" id="KW-0813">Transport</keyword>
<evidence type="ECO:0000313" key="10">
    <source>
        <dbReference type="EMBL" id="VEI13901.1"/>
    </source>
</evidence>
<feature type="domain" description="ABC transporter" evidence="9">
    <location>
        <begin position="2"/>
        <end position="245"/>
    </location>
</feature>
<dbReference type="GO" id="GO:0015424">
    <property type="term" value="F:ABC-type amino acid transporter activity"/>
    <property type="evidence" value="ECO:0007669"/>
    <property type="project" value="InterPro"/>
</dbReference>
<organism evidence="10 11">
    <name type="scientific">Trueperella bialowiezensis</name>
    <dbReference type="NCBI Taxonomy" id="312285"/>
    <lineage>
        <taxon>Bacteria</taxon>
        <taxon>Bacillati</taxon>
        <taxon>Actinomycetota</taxon>
        <taxon>Actinomycetes</taxon>
        <taxon>Actinomycetales</taxon>
        <taxon>Actinomycetaceae</taxon>
        <taxon>Trueperella</taxon>
    </lineage>
</organism>
<evidence type="ECO:0000256" key="7">
    <source>
        <dbReference type="ARBA" id="ARBA00022970"/>
    </source>
</evidence>
<sequence>MLRLRNLSKTFTSKTNDDVVALDSISLDFRSDETTVVLGPSGSGKSTLLRCVNLLEFPDSGTLEFADVTVDFGGRVPEQTKRRVRAHSAMVFQDFQLFPHLKARENVTLGVVKSKGRSKDEADQLADDLLAKVGLAGRESAYPYQLSGGQRQRVAIARALAMEPDFLLCDEPTSALDPELAVEVRRVLADIASADTGLIVVTHDMAFARHSADRIIFLQDGRVDYDGDPAAFFDAPTERIAKFLAIFAAS</sequence>
<dbReference type="PROSITE" id="PS00211">
    <property type="entry name" value="ABC_TRANSPORTER_1"/>
    <property type="match status" value="1"/>
</dbReference>
<evidence type="ECO:0000256" key="6">
    <source>
        <dbReference type="ARBA" id="ARBA00022840"/>
    </source>
</evidence>
<dbReference type="GO" id="GO:0005524">
    <property type="term" value="F:ATP binding"/>
    <property type="evidence" value="ECO:0007669"/>
    <property type="project" value="UniProtKB-KW"/>
</dbReference>
<comment type="similarity">
    <text evidence="2">Belongs to the ABC transporter superfamily.</text>
</comment>
<accession>A0A3S4VBL4</accession>
<keyword evidence="6 10" id="KW-0067">ATP-binding</keyword>
<evidence type="ECO:0000313" key="11">
    <source>
        <dbReference type="Proteomes" id="UP000269542"/>
    </source>
</evidence>
<dbReference type="OrthoDB" id="3190580at2"/>
<dbReference type="PROSITE" id="PS50893">
    <property type="entry name" value="ABC_TRANSPORTER_2"/>
    <property type="match status" value="1"/>
</dbReference>
<dbReference type="InterPro" id="IPR027417">
    <property type="entry name" value="P-loop_NTPase"/>
</dbReference>
<dbReference type="Proteomes" id="UP000269542">
    <property type="component" value="Chromosome"/>
</dbReference>
<dbReference type="Gene3D" id="3.40.50.300">
    <property type="entry name" value="P-loop containing nucleotide triphosphate hydrolases"/>
    <property type="match status" value="1"/>
</dbReference>
<evidence type="ECO:0000259" key="9">
    <source>
        <dbReference type="PROSITE" id="PS50893"/>
    </source>
</evidence>
<keyword evidence="8" id="KW-0472">Membrane</keyword>
<proteinExistence type="inferred from homology"/>
<dbReference type="InterPro" id="IPR030679">
    <property type="entry name" value="ABC_ATPase_HisP-typ"/>
</dbReference>
<dbReference type="SUPFAM" id="SSF52540">
    <property type="entry name" value="P-loop containing nucleoside triphosphate hydrolases"/>
    <property type="match status" value="1"/>
</dbReference>
<dbReference type="GO" id="GO:0016887">
    <property type="term" value="F:ATP hydrolysis activity"/>
    <property type="evidence" value="ECO:0007669"/>
    <property type="project" value="InterPro"/>
</dbReference>
<evidence type="ECO:0000256" key="3">
    <source>
        <dbReference type="ARBA" id="ARBA00022448"/>
    </source>
</evidence>
<dbReference type="InterPro" id="IPR003593">
    <property type="entry name" value="AAA+_ATPase"/>
</dbReference>
<dbReference type="RefSeq" id="WP_126416956.1">
    <property type="nucleotide sequence ID" value="NZ_LR134476.1"/>
</dbReference>
<dbReference type="GO" id="GO:0005886">
    <property type="term" value="C:plasma membrane"/>
    <property type="evidence" value="ECO:0007669"/>
    <property type="project" value="UniProtKB-SubCell"/>
</dbReference>
<comment type="subcellular location">
    <subcellularLocation>
        <location evidence="1">Cell membrane</location>
        <topology evidence="1">Peripheral membrane protein</topology>
    </subcellularLocation>
</comment>
<dbReference type="Pfam" id="PF00005">
    <property type="entry name" value="ABC_tran"/>
    <property type="match status" value="1"/>
</dbReference>
<reference evidence="10 11" key="1">
    <citation type="submission" date="2018-12" db="EMBL/GenBank/DDBJ databases">
        <authorList>
            <consortium name="Pathogen Informatics"/>
        </authorList>
    </citation>
    <scope>NUCLEOTIDE SEQUENCE [LARGE SCALE GENOMIC DNA]</scope>
    <source>
        <strain evidence="10 11">NCTC13354</strain>
    </source>
</reference>
<evidence type="ECO:0000256" key="5">
    <source>
        <dbReference type="ARBA" id="ARBA00022741"/>
    </source>
</evidence>
<evidence type="ECO:0000256" key="4">
    <source>
        <dbReference type="ARBA" id="ARBA00022475"/>
    </source>
</evidence>
<dbReference type="AlphaFoldDB" id="A0A3S4VBL4"/>
<keyword evidence="11" id="KW-1185">Reference proteome</keyword>
<dbReference type="KEGG" id="tbw:NCTC13354_01627"/>
<protein>
    <submittedName>
        <fullName evidence="10">Glutamine transport ATP-binding protein GlnQ</fullName>
    </submittedName>
</protein>
<dbReference type="PANTHER" id="PTHR43166">
    <property type="entry name" value="AMINO ACID IMPORT ATP-BINDING PROTEIN"/>
    <property type="match status" value="1"/>
</dbReference>
<evidence type="ECO:0000256" key="1">
    <source>
        <dbReference type="ARBA" id="ARBA00004202"/>
    </source>
</evidence>
<keyword evidence="5" id="KW-0547">Nucleotide-binding</keyword>
<evidence type="ECO:0000256" key="2">
    <source>
        <dbReference type="ARBA" id="ARBA00005417"/>
    </source>
</evidence>
<keyword evidence="4" id="KW-1003">Cell membrane</keyword>
<dbReference type="PIRSF" id="PIRSF039085">
    <property type="entry name" value="ABC_ATPase_HisP"/>
    <property type="match status" value="1"/>
</dbReference>
<keyword evidence="7" id="KW-0029">Amino-acid transport</keyword>
<dbReference type="SMART" id="SM00382">
    <property type="entry name" value="AAA"/>
    <property type="match status" value="1"/>
</dbReference>